<dbReference type="EMBL" id="QUMU01000005">
    <property type="protein sequence ID" value="REG32159.1"/>
    <property type="molecule type" value="Genomic_DNA"/>
</dbReference>
<evidence type="ECO:0000313" key="3">
    <source>
        <dbReference type="Proteomes" id="UP000256345"/>
    </source>
</evidence>
<feature type="signal peptide" evidence="1">
    <location>
        <begin position="1"/>
        <end position="26"/>
    </location>
</feature>
<gene>
    <name evidence="2" type="ORF">ATI61_105487</name>
</gene>
<keyword evidence="1" id="KW-0732">Signal</keyword>
<keyword evidence="3" id="KW-1185">Reference proteome</keyword>
<dbReference type="Proteomes" id="UP000256345">
    <property type="component" value="Unassembled WGS sequence"/>
</dbReference>
<protein>
    <recommendedName>
        <fullName evidence="4">Outer membrane protein beta-barrel domain-containing protein</fullName>
    </recommendedName>
</protein>
<sequence length="191" mass="20601">MKRLAWLWGAASLAAVVMMAPLTASAQQRGRTDGPEGSEYGKGGYSRASDSRFSLEFNWGAAFAADATTVRRGSVPLFFGGTASLWGAEWYQFDLSGAYVLQNGQWSVLAGPRFRTYGFPVSLNVGLKAGGFFIPDTGLRFGLSPQVGVDLFAANERLVLGLGYALDIPIVGSGDFRGIMNRLFMNVGYRF</sequence>
<reference evidence="2 3" key="1">
    <citation type="submission" date="2018-08" db="EMBL/GenBank/DDBJ databases">
        <title>Genomic Encyclopedia of Archaeal and Bacterial Type Strains, Phase II (KMG-II): from individual species to whole genera.</title>
        <authorList>
            <person name="Goeker M."/>
        </authorList>
    </citation>
    <scope>NUCLEOTIDE SEQUENCE [LARGE SCALE GENOMIC DNA]</scope>
    <source>
        <strain evidence="2 3">DSM 2261</strain>
    </source>
</reference>
<evidence type="ECO:0000256" key="1">
    <source>
        <dbReference type="SAM" id="SignalP"/>
    </source>
</evidence>
<comment type="caution">
    <text evidence="2">The sequence shown here is derived from an EMBL/GenBank/DDBJ whole genome shotgun (WGS) entry which is preliminary data.</text>
</comment>
<organism evidence="2 3">
    <name type="scientific">Archangium gephyra</name>
    <dbReference type="NCBI Taxonomy" id="48"/>
    <lineage>
        <taxon>Bacteria</taxon>
        <taxon>Pseudomonadati</taxon>
        <taxon>Myxococcota</taxon>
        <taxon>Myxococcia</taxon>
        <taxon>Myxococcales</taxon>
        <taxon>Cystobacterineae</taxon>
        <taxon>Archangiaceae</taxon>
        <taxon>Archangium</taxon>
    </lineage>
</organism>
<evidence type="ECO:0000313" key="2">
    <source>
        <dbReference type="EMBL" id="REG32159.1"/>
    </source>
</evidence>
<accession>A0ABX9K2R7</accession>
<feature type="chain" id="PRO_5046327676" description="Outer membrane protein beta-barrel domain-containing protein" evidence="1">
    <location>
        <begin position="27"/>
        <end position="191"/>
    </location>
</feature>
<name>A0ABX9K2R7_9BACT</name>
<proteinExistence type="predicted"/>
<evidence type="ECO:0008006" key="4">
    <source>
        <dbReference type="Google" id="ProtNLM"/>
    </source>
</evidence>
<dbReference type="RefSeq" id="WP_047859799.1">
    <property type="nucleotide sequence ID" value="NZ_CP011509.1"/>
</dbReference>